<feature type="binding site" evidence="10">
    <location>
        <position position="80"/>
    </location>
    <ligand>
        <name>Na(+)</name>
        <dbReference type="ChEBI" id="CHEBI:29101"/>
        <note>structural</note>
    </ligand>
</feature>
<feature type="transmembrane region" description="Helical" evidence="10">
    <location>
        <begin position="35"/>
        <end position="55"/>
    </location>
</feature>
<comment type="activity regulation">
    <text evidence="10">Na(+) is not transported, but it plays an essential structural role and its presence is essential for fluoride channel function.</text>
</comment>
<keyword evidence="4 10" id="KW-1133">Transmembrane helix</keyword>
<feature type="binding site" evidence="10">
    <location>
        <position position="77"/>
    </location>
    <ligand>
        <name>Na(+)</name>
        <dbReference type="ChEBI" id="CHEBI:29101"/>
        <note>structural</note>
    </ligand>
</feature>
<feature type="transmembrane region" description="Helical" evidence="10">
    <location>
        <begin position="67"/>
        <end position="87"/>
    </location>
</feature>
<keyword evidence="10" id="KW-0479">Metal-binding</keyword>
<dbReference type="HAMAP" id="MF_00454">
    <property type="entry name" value="FluC"/>
    <property type="match status" value="1"/>
</dbReference>
<evidence type="ECO:0000256" key="8">
    <source>
        <dbReference type="ARBA" id="ARBA00035585"/>
    </source>
</evidence>
<protein>
    <recommendedName>
        <fullName evidence="10">Fluoride-specific ion channel FluC</fullName>
    </recommendedName>
</protein>
<keyword evidence="12" id="KW-1185">Reference proteome</keyword>
<evidence type="ECO:0000256" key="4">
    <source>
        <dbReference type="ARBA" id="ARBA00022989"/>
    </source>
</evidence>
<comment type="subcellular location">
    <subcellularLocation>
        <location evidence="1 10">Cell membrane</location>
        <topology evidence="1 10">Multi-pass membrane protein</topology>
    </subcellularLocation>
</comment>
<keyword evidence="5 10" id="KW-0472">Membrane</keyword>
<comment type="catalytic activity">
    <reaction evidence="8">
        <text>fluoride(in) = fluoride(out)</text>
        <dbReference type="Rhea" id="RHEA:76159"/>
        <dbReference type="ChEBI" id="CHEBI:17051"/>
    </reaction>
    <physiologicalReaction direction="left-to-right" evidence="8">
        <dbReference type="Rhea" id="RHEA:76160"/>
    </physiologicalReaction>
</comment>
<dbReference type="Pfam" id="PF02537">
    <property type="entry name" value="CRCB"/>
    <property type="match status" value="1"/>
</dbReference>
<dbReference type="RefSeq" id="WP_135062613.1">
    <property type="nucleotide sequence ID" value="NZ_CP038266.1"/>
</dbReference>
<reference evidence="11 12" key="1">
    <citation type="submission" date="2019-03" db="EMBL/GenBank/DDBJ databases">
        <authorList>
            <person name="Dong K."/>
        </authorList>
    </citation>
    <scope>NUCLEOTIDE SEQUENCE [LARGE SCALE GENOMIC DNA]</scope>
    <source>
        <strain evidence="12">dk512</strain>
    </source>
</reference>
<feature type="transmembrane region" description="Helical" evidence="10">
    <location>
        <begin position="7"/>
        <end position="29"/>
    </location>
</feature>
<evidence type="ECO:0000256" key="9">
    <source>
        <dbReference type="ARBA" id="ARBA00049940"/>
    </source>
</evidence>
<keyword evidence="10" id="KW-0813">Transport</keyword>
<comment type="function">
    <text evidence="9 10">Fluoride-specific ion channel. Important for reducing fluoride concentration in the cell, thus reducing its toxicity.</text>
</comment>
<dbReference type="Proteomes" id="UP000295748">
    <property type="component" value="Chromosome"/>
</dbReference>
<evidence type="ECO:0000256" key="6">
    <source>
        <dbReference type="ARBA" id="ARBA00023303"/>
    </source>
</evidence>
<accession>A0ABX5SMK0</accession>
<comment type="similarity">
    <text evidence="7 10">Belongs to the fluoride channel Fluc/FEX (TC 1.A.43) family.</text>
</comment>
<evidence type="ECO:0000256" key="7">
    <source>
        <dbReference type="ARBA" id="ARBA00035120"/>
    </source>
</evidence>
<evidence type="ECO:0000256" key="5">
    <source>
        <dbReference type="ARBA" id="ARBA00023136"/>
    </source>
</evidence>
<evidence type="ECO:0000256" key="10">
    <source>
        <dbReference type="HAMAP-Rule" id="MF_00454"/>
    </source>
</evidence>
<evidence type="ECO:0000313" key="11">
    <source>
        <dbReference type="EMBL" id="QBR87345.1"/>
    </source>
</evidence>
<gene>
    <name evidence="10" type="primary">fluC</name>
    <name evidence="10" type="synonym">crcB</name>
    <name evidence="11" type="ORF">E4K62_00695</name>
</gene>
<keyword evidence="3 10" id="KW-0812">Transmembrane</keyword>
<feature type="transmembrane region" description="Helical" evidence="10">
    <location>
        <begin position="93"/>
        <end position="116"/>
    </location>
</feature>
<dbReference type="EMBL" id="CP038266">
    <property type="protein sequence ID" value="QBR87345.1"/>
    <property type="molecule type" value="Genomic_DNA"/>
</dbReference>
<keyword evidence="6 10" id="KW-0407">Ion channel</keyword>
<proteinExistence type="inferred from homology"/>
<evidence type="ECO:0000256" key="3">
    <source>
        <dbReference type="ARBA" id="ARBA00022692"/>
    </source>
</evidence>
<organism evidence="11 12">
    <name type="scientific">Microbacterium wangchenii</name>
    <dbReference type="NCBI Taxonomy" id="2541726"/>
    <lineage>
        <taxon>Bacteria</taxon>
        <taxon>Bacillati</taxon>
        <taxon>Actinomycetota</taxon>
        <taxon>Actinomycetes</taxon>
        <taxon>Micrococcales</taxon>
        <taxon>Microbacteriaceae</taxon>
        <taxon>Microbacterium</taxon>
    </lineage>
</organism>
<keyword evidence="2 10" id="KW-1003">Cell membrane</keyword>
<evidence type="ECO:0000256" key="2">
    <source>
        <dbReference type="ARBA" id="ARBA00022475"/>
    </source>
</evidence>
<evidence type="ECO:0000313" key="12">
    <source>
        <dbReference type="Proteomes" id="UP000295748"/>
    </source>
</evidence>
<dbReference type="InterPro" id="IPR003691">
    <property type="entry name" value="FluC"/>
</dbReference>
<evidence type="ECO:0000256" key="1">
    <source>
        <dbReference type="ARBA" id="ARBA00004651"/>
    </source>
</evidence>
<sequence length="123" mass="12241">MFSWVHLALVILGGVIGTAARLGITLAFGEGLGPALVPVVNVTGAFLLGLVLGGGTRSRPARTPAGAQHFLGAGILGGFTTYSALAVESVDPAGLAWGAATVIAGTLAAWAGVVVARRRKAPR</sequence>
<keyword evidence="10" id="KW-0406">Ion transport</keyword>
<name>A0ABX5SMK0_9MICO</name>
<keyword evidence="10" id="KW-0915">Sodium</keyword>